<dbReference type="EMBL" id="CP011125">
    <property type="protein sequence ID" value="AKF11381.1"/>
    <property type="molecule type" value="Genomic_DNA"/>
</dbReference>
<name>A0A0F6WA73_9BACT</name>
<accession>A0A0F6WA73</accession>
<organism evidence="2 3">
    <name type="scientific">Sandaracinus amylolyticus</name>
    <dbReference type="NCBI Taxonomy" id="927083"/>
    <lineage>
        <taxon>Bacteria</taxon>
        <taxon>Pseudomonadati</taxon>
        <taxon>Myxococcota</taxon>
        <taxon>Polyangia</taxon>
        <taxon>Polyangiales</taxon>
        <taxon>Sandaracinaceae</taxon>
        <taxon>Sandaracinus</taxon>
    </lineage>
</organism>
<dbReference type="AlphaFoldDB" id="A0A0F6WA73"/>
<dbReference type="Proteomes" id="UP000034883">
    <property type="component" value="Chromosome"/>
</dbReference>
<evidence type="ECO:0000313" key="2">
    <source>
        <dbReference type="EMBL" id="AKF11381.1"/>
    </source>
</evidence>
<gene>
    <name evidence="2" type="ORF">DB32_008530</name>
</gene>
<reference evidence="2 3" key="1">
    <citation type="submission" date="2015-03" db="EMBL/GenBank/DDBJ databases">
        <title>Genome assembly of Sandaracinus amylolyticus DSM 53668.</title>
        <authorList>
            <person name="Sharma G."/>
            <person name="Subramanian S."/>
        </authorList>
    </citation>
    <scope>NUCLEOTIDE SEQUENCE [LARGE SCALE GENOMIC DNA]</scope>
    <source>
        <strain evidence="2 3">DSM 53668</strain>
    </source>
</reference>
<sequence length="66" mass="7597">MSGPSDRRKKRQERTTEPEIPAQGSAPAPAERKRESGMRRARRKRDPVAEELVETSARRDPRREEG</sequence>
<dbReference type="RefSeq" id="WP_053238255.1">
    <property type="nucleotide sequence ID" value="NZ_CP011125.1"/>
</dbReference>
<keyword evidence="3" id="KW-1185">Reference proteome</keyword>
<feature type="region of interest" description="Disordered" evidence="1">
    <location>
        <begin position="1"/>
        <end position="66"/>
    </location>
</feature>
<evidence type="ECO:0000313" key="3">
    <source>
        <dbReference type="Proteomes" id="UP000034883"/>
    </source>
</evidence>
<evidence type="ECO:0000256" key="1">
    <source>
        <dbReference type="SAM" id="MobiDB-lite"/>
    </source>
</evidence>
<dbReference type="STRING" id="927083.DB32_008530"/>
<protein>
    <submittedName>
        <fullName evidence="2">Uncharacterized protein</fullName>
    </submittedName>
</protein>
<dbReference type="KEGG" id="samy:DB32_008530"/>
<proteinExistence type="predicted"/>
<feature type="compositionally biased region" description="Basic and acidic residues" evidence="1">
    <location>
        <begin position="56"/>
        <end position="66"/>
    </location>
</feature>